<reference evidence="3 4" key="3">
    <citation type="submission" date="2015-01" db="EMBL/GenBank/DDBJ databases">
        <authorList>
            <consortium name="NBRP consortium"/>
            <person name="Sawabe T."/>
            <person name="Meirelles P."/>
            <person name="Feng G."/>
            <person name="Sayaka M."/>
            <person name="Hattori M."/>
            <person name="Ohkuma M."/>
        </authorList>
    </citation>
    <scope>NUCLEOTIDE SEQUENCE [LARGE SCALE GENOMIC DNA]</scope>
    <source>
        <strain evidence="3">JCM 19241</strain>
        <strain evidence="1 4">JCM19232</strain>
        <strain evidence="2">JCM19241</strain>
    </source>
</reference>
<evidence type="ECO:0000313" key="3">
    <source>
        <dbReference type="Proteomes" id="UP000031666"/>
    </source>
</evidence>
<reference evidence="1 4" key="1">
    <citation type="submission" date="2015-01" db="EMBL/GenBank/DDBJ databases">
        <title>Vibrio sp. C5 JCM 19232 whole genome shotgun sequence.</title>
        <authorList>
            <person name="Sawabe T."/>
            <person name="Meirelles P."/>
            <person name="Feng G."/>
            <person name="Sayaka M."/>
            <person name="Hattori M."/>
            <person name="Ohkuma M."/>
        </authorList>
    </citation>
    <scope>NUCLEOTIDE SEQUENCE [LARGE SCALE GENOMIC DNA]</scope>
    <source>
        <strain evidence="1 4">JCM19232</strain>
    </source>
</reference>
<dbReference type="Proteomes" id="UP000031670">
    <property type="component" value="Unassembled WGS sequence"/>
</dbReference>
<evidence type="ECO:0000313" key="4">
    <source>
        <dbReference type="Proteomes" id="UP000031670"/>
    </source>
</evidence>
<evidence type="ECO:0000313" key="2">
    <source>
        <dbReference type="EMBL" id="GAM73907.1"/>
    </source>
</evidence>
<proteinExistence type="predicted"/>
<name>A0A0B8PA14_9VIBR</name>
<dbReference type="EMBL" id="BBSC01000002">
    <property type="protein sequence ID" value="GAM73907.1"/>
    <property type="molecule type" value="Genomic_DNA"/>
</dbReference>
<sequence length="43" mass="4930">MRKRCLEQIALAVQSIDSGELWYTRKDLSKLAKAISPMNLTHI</sequence>
<dbReference type="AlphaFoldDB" id="A0A0B8PA14"/>
<organism evidence="1 4">
    <name type="scientific">Vibrio ishigakensis</name>
    <dbReference type="NCBI Taxonomy" id="1481914"/>
    <lineage>
        <taxon>Bacteria</taxon>
        <taxon>Pseudomonadati</taxon>
        <taxon>Pseudomonadota</taxon>
        <taxon>Gammaproteobacteria</taxon>
        <taxon>Vibrionales</taxon>
        <taxon>Vibrionaceae</taxon>
        <taxon>Vibrio</taxon>
    </lineage>
</organism>
<reference evidence="2 3" key="2">
    <citation type="submission" date="2015-01" db="EMBL/GenBank/DDBJ databases">
        <title>Vibrio sp. C94 JCM 19241 whole genome shotgun sequence.</title>
        <authorList>
            <person name="Sawabe T."/>
            <person name="Meirelles P."/>
            <person name="Feng G."/>
            <person name="Sayaka M."/>
            <person name="Hattori M."/>
            <person name="Ohkuma M."/>
        </authorList>
    </citation>
    <scope>NUCLEOTIDE SEQUENCE [LARGE SCALE GENOMIC DNA]</scope>
    <source>
        <strain evidence="3">JCM 19241</strain>
        <strain evidence="2">JCM19241</strain>
    </source>
</reference>
<accession>A0A0B8QAJ0</accession>
<protein>
    <submittedName>
        <fullName evidence="1">Uncharacterized protein</fullName>
    </submittedName>
</protein>
<accession>A0A0B8PA14</accession>
<evidence type="ECO:0000313" key="1">
    <source>
        <dbReference type="EMBL" id="GAM63226.1"/>
    </source>
</evidence>
<dbReference type="EMBL" id="BBSA01000008">
    <property type="protein sequence ID" value="GAM63226.1"/>
    <property type="molecule type" value="Genomic_DNA"/>
</dbReference>
<comment type="caution">
    <text evidence="1">The sequence shown here is derived from an EMBL/GenBank/DDBJ whole genome shotgun (WGS) entry which is preliminary data.</text>
</comment>
<gene>
    <name evidence="1" type="ORF">JCM19232_1373</name>
    <name evidence="2" type="ORF">JCM19241_5103</name>
</gene>
<dbReference type="Proteomes" id="UP000031666">
    <property type="component" value="Unassembled WGS sequence"/>
</dbReference>